<dbReference type="SMART" id="SM00327">
    <property type="entry name" value="VWA"/>
    <property type="match status" value="1"/>
</dbReference>
<dbReference type="Gene3D" id="1.10.510.10">
    <property type="entry name" value="Transferase(Phosphotransferase) domain 1"/>
    <property type="match status" value="1"/>
</dbReference>
<dbReference type="PROSITE" id="PS50234">
    <property type="entry name" value="VWFA"/>
    <property type="match status" value="1"/>
</dbReference>
<dbReference type="InterPro" id="IPR011009">
    <property type="entry name" value="Kinase-like_dom_sf"/>
</dbReference>
<proteinExistence type="predicted"/>
<dbReference type="Proteomes" id="UP001596512">
    <property type="component" value="Unassembled WGS sequence"/>
</dbReference>
<feature type="domain" description="VWFA" evidence="2">
    <location>
        <begin position="308"/>
        <end position="507"/>
    </location>
</feature>
<dbReference type="EMBL" id="JBHTEY010000004">
    <property type="protein sequence ID" value="MFC7612845.1"/>
    <property type="molecule type" value="Genomic_DNA"/>
</dbReference>
<evidence type="ECO:0000259" key="2">
    <source>
        <dbReference type="PROSITE" id="PS50234"/>
    </source>
</evidence>
<dbReference type="Gene3D" id="3.40.50.410">
    <property type="entry name" value="von Willebrand factor, type A domain"/>
    <property type="match status" value="1"/>
</dbReference>
<dbReference type="InterPro" id="IPR002035">
    <property type="entry name" value="VWF_A"/>
</dbReference>
<name>A0ABW2TGG9_9PSEU</name>
<accession>A0ABW2TGG9</accession>
<keyword evidence="4" id="KW-1185">Reference proteome</keyword>
<sequence length="544" mass="58731">MTGRVLPLVIDSATVSLGGLLGQGGQGKVNELRSVGGSAAPGLVVKRYLPHVPINAGALTRLVAWRRSLPEPDRAGVDEVCCWPRSVLVNADRAEGAVLPRVPPRFAFLSELPSGATRTLLRELQFLLARPELLARRGLPTPDTALRLRVLARFTAAVARLHRHGVVLGDVSVKNVLWTSDPTPAVYLLDSDSFRLAGTEPVTPQPNSPGWFDPAFPATQNLASDAYKVALVVLRVLAHDFQTRDPERATSGLGRDLLPSCAPRSPRRPPPGPRGRLARPARPPSDRNQCDELEVRGPMPETKAKLLPFYLVIDVSWSMDGENIEAANDIMPQLVDALAENPILGDKVRFALIDFSDDAQVKLPLCDLLEPGLQLPGLAVRGGTSYAAAFRLLRTEIEANVNQLKADSFSVHRPAVFFLSDGEPTDPDQEWRDALRDLTEYDRQTGAGFPMYPNLIPFGVADAEPRVMQQLIHPATGGKQMRMYLMDKGNKPAEAIKAMAEILVSSVVNSGTAMAMGSSGVVLPSGSQVPAGVTAYGADDDDFL</sequence>
<evidence type="ECO:0000313" key="4">
    <source>
        <dbReference type="Proteomes" id="UP001596512"/>
    </source>
</evidence>
<protein>
    <submittedName>
        <fullName evidence="3">VWA domain-containing protein</fullName>
    </submittedName>
</protein>
<organism evidence="3 4">
    <name type="scientific">Actinokineospora soli</name>
    <dbReference type="NCBI Taxonomy" id="1048753"/>
    <lineage>
        <taxon>Bacteria</taxon>
        <taxon>Bacillati</taxon>
        <taxon>Actinomycetota</taxon>
        <taxon>Actinomycetes</taxon>
        <taxon>Pseudonocardiales</taxon>
        <taxon>Pseudonocardiaceae</taxon>
        <taxon>Actinokineospora</taxon>
    </lineage>
</organism>
<dbReference type="SUPFAM" id="SSF53300">
    <property type="entry name" value="vWA-like"/>
    <property type="match status" value="1"/>
</dbReference>
<dbReference type="Pfam" id="PF13519">
    <property type="entry name" value="VWA_2"/>
    <property type="match status" value="1"/>
</dbReference>
<comment type="caution">
    <text evidence="3">The sequence shown here is derived from an EMBL/GenBank/DDBJ whole genome shotgun (WGS) entry which is preliminary data.</text>
</comment>
<evidence type="ECO:0000313" key="3">
    <source>
        <dbReference type="EMBL" id="MFC7612845.1"/>
    </source>
</evidence>
<dbReference type="SUPFAM" id="SSF56112">
    <property type="entry name" value="Protein kinase-like (PK-like)"/>
    <property type="match status" value="2"/>
</dbReference>
<evidence type="ECO:0000256" key="1">
    <source>
        <dbReference type="SAM" id="MobiDB-lite"/>
    </source>
</evidence>
<feature type="region of interest" description="Disordered" evidence="1">
    <location>
        <begin position="246"/>
        <end position="296"/>
    </location>
</feature>
<feature type="compositionally biased region" description="Basic and acidic residues" evidence="1">
    <location>
        <begin position="284"/>
        <end position="295"/>
    </location>
</feature>
<reference evidence="4" key="1">
    <citation type="journal article" date="2019" name="Int. J. Syst. Evol. Microbiol.">
        <title>The Global Catalogue of Microorganisms (GCM) 10K type strain sequencing project: providing services to taxonomists for standard genome sequencing and annotation.</title>
        <authorList>
            <consortium name="The Broad Institute Genomics Platform"/>
            <consortium name="The Broad Institute Genome Sequencing Center for Infectious Disease"/>
            <person name="Wu L."/>
            <person name="Ma J."/>
        </authorList>
    </citation>
    <scope>NUCLEOTIDE SEQUENCE [LARGE SCALE GENOMIC DNA]</scope>
    <source>
        <strain evidence="4">JCM 17695</strain>
    </source>
</reference>
<gene>
    <name evidence="3" type="ORF">ACFQV2_03505</name>
</gene>
<dbReference type="InterPro" id="IPR036465">
    <property type="entry name" value="vWFA_dom_sf"/>
</dbReference>